<evidence type="ECO:0000313" key="1">
    <source>
        <dbReference type="EMBL" id="MCH7323517.1"/>
    </source>
</evidence>
<organism evidence="1 2">
    <name type="scientific">Solibacillus palustris</name>
    <dbReference type="NCBI Taxonomy" id="2908203"/>
    <lineage>
        <taxon>Bacteria</taxon>
        <taxon>Bacillati</taxon>
        <taxon>Bacillota</taxon>
        <taxon>Bacilli</taxon>
        <taxon>Bacillales</taxon>
        <taxon>Caryophanaceae</taxon>
        <taxon>Solibacillus</taxon>
    </lineage>
</organism>
<evidence type="ECO:0000313" key="2">
    <source>
        <dbReference type="Proteomes" id="UP001316087"/>
    </source>
</evidence>
<dbReference type="InterPro" id="IPR032710">
    <property type="entry name" value="NTF2-like_dom_sf"/>
</dbReference>
<proteinExistence type="predicted"/>
<dbReference type="EMBL" id="JAKZFC010000008">
    <property type="protein sequence ID" value="MCH7323517.1"/>
    <property type="molecule type" value="Genomic_DNA"/>
</dbReference>
<dbReference type="Proteomes" id="UP001316087">
    <property type="component" value="Unassembled WGS sequence"/>
</dbReference>
<accession>A0ABS9UGR9</accession>
<dbReference type="SUPFAM" id="SSF54427">
    <property type="entry name" value="NTF2-like"/>
    <property type="match status" value="1"/>
</dbReference>
<reference evidence="1 2" key="1">
    <citation type="submission" date="2022-03" db="EMBL/GenBank/DDBJ databases">
        <authorList>
            <person name="Jo J.-H."/>
            <person name="Im W.-T."/>
        </authorList>
    </citation>
    <scope>NUCLEOTIDE SEQUENCE [LARGE SCALE GENOMIC DNA]</scope>
    <source>
        <strain evidence="1 2">MA9</strain>
    </source>
</reference>
<gene>
    <name evidence="1" type="ORF">LZ480_16700</name>
</gene>
<keyword evidence="2" id="KW-1185">Reference proteome</keyword>
<sequence length="125" mass="14078">MLNESNKEIAKNFLQLVADGQVKKAYELYIGEDFVHHNAYFAAGSEALMRGMEESAKMTPNKQFTVKLTLEDGNKVMTYSHLKHKPEDLGVVVVHIVRIDNGKIVEMWDVGQAIPQEIVNTDGIF</sequence>
<dbReference type="Pfam" id="PF07366">
    <property type="entry name" value="SnoaL"/>
    <property type="match status" value="1"/>
</dbReference>
<dbReference type="RefSeq" id="WP_241370685.1">
    <property type="nucleotide sequence ID" value="NZ_JAKZFC010000008.1"/>
</dbReference>
<name>A0ABS9UGR9_9BACL</name>
<dbReference type="InterPro" id="IPR009959">
    <property type="entry name" value="Cyclase_SnoaL-like"/>
</dbReference>
<comment type="caution">
    <text evidence="1">The sequence shown here is derived from an EMBL/GenBank/DDBJ whole genome shotgun (WGS) entry which is preliminary data.</text>
</comment>
<protein>
    <submittedName>
        <fullName evidence="1">Ester cyclase</fullName>
    </submittedName>
</protein>
<dbReference type="Gene3D" id="3.10.450.50">
    <property type="match status" value="1"/>
</dbReference>